<dbReference type="GeneID" id="15013444"/>
<dbReference type="OrthoDB" id="21979at10239"/>
<protein>
    <submittedName>
        <fullName evidence="1">Uncharacterized protein</fullName>
    </submittedName>
</protein>
<dbReference type="KEGG" id="vg:15013444"/>
<reference evidence="1 2" key="1">
    <citation type="submission" date="2010-03" db="EMBL/GenBank/DDBJ databases">
        <title>The Genome Sequence of Cyanophage S-SSM4.</title>
        <authorList>
            <consortium name="The Broad Institute Genome Sequencing Platform"/>
            <person name="Henn M.R."/>
            <person name="Sullivan M.S."/>
            <person name="Osburne M.S."/>
            <person name="Levin J."/>
            <person name="Malboeuf C."/>
            <person name="Casali M."/>
            <person name="Russ C."/>
            <person name="Lennon N."/>
            <person name="Erlich R."/>
            <person name="Young S.K."/>
            <person name="Koehrsen M."/>
            <person name="Yandava C."/>
            <person name="Zeng Q."/>
            <person name="Alvarado L."/>
            <person name="Anderson S."/>
            <person name="Berlin A."/>
            <person name="Borenstein D."/>
            <person name="Chen Z."/>
            <person name="Engels R."/>
            <person name="Freedman E."/>
            <person name="Gellesch M."/>
            <person name="Goldberg J."/>
            <person name="Green L."/>
            <person name="Griggs A."/>
            <person name="Gujja S."/>
            <person name="Heiman D."/>
            <person name="Hepburn T."/>
            <person name="Howarth C."/>
            <person name="Jen D."/>
            <person name="Larson L."/>
            <person name="Lewis B."/>
            <person name="Mehta T."/>
            <person name="Park D."/>
            <person name="Pearson M."/>
            <person name="Roberts A."/>
            <person name="Ryan E."/>
            <person name="Saif S."/>
            <person name="Shea T."/>
            <person name="Shenoy N."/>
            <person name="Sisk P."/>
            <person name="Stolte C."/>
            <person name="Sykes S."/>
            <person name="Walk T."/>
            <person name="White J."/>
            <person name="Yu Q."/>
            <person name="Coleman M.L."/>
            <person name="Huang K.H."/>
            <person name="Weigele P.R."/>
            <person name="DeFrancesco A.S."/>
            <person name="Kern S.E."/>
            <person name="Thompson L.R."/>
            <person name="Fu R."/>
            <person name="Hombeck B."/>
            <person name="Chisholm S.W."/>
            <person name="Haas B."/>
            <person name="Nusbaum C."/>
            <person name="Galagan J."/>
            <person name="Birren B."/>
        </authorList>
    </citation>
    <scope>NUCLEOTIDE SEQUENCE [LARGE SCALE GENOMIC DNA]</scope>
    <source>
        <strain evidence="1 2">S-SSM4</strain>
    </source>
</reference>
<organism evidence="1 2">
    <name type="scientific">Synechococcus phage S-SSM4</name>
    <dbReference type="NCBI Taxonomy" id="536466"/>
    <lineage>
        <taxon>Viruses</taxon>
        <taxon>Duplodnaviria</taxon>
        <taxon>Heunggongvirae</taxon>
        <taxon>Uroviricota</taxon>
        <taxon>Caudoviricetes</taxon>
        <taxon>Pantevenvirales</taxon>
        <taxon>Kyanoviridae</taxon>
        <taxon>Greenvirus</taxon>
        <taxon>Greenvirus ssm4</taxon>
    </lineage>
</organism>
<dbReference type="EMBL" id="HQ316583">
    <property type="protein sequence ID" value="AGG54086.1"/>
    <property type="molecule type" value="Genomic_DNA"/>
</dbReference>
<proteinExistence type="predicted"/>
<gene>
    <name evidence="1" type="ORF">CYXG_00022</name>
</gene>
<accession>M1U9B0</accession>
<name>M1U9B0_9CAUD</name>
<sequence length="97" mass="11318">MPTTICEQLQPHEPPDGYRYETVRQKSNVLAIWIVSIRGFLYNDNNPARSIWGFYNTKTKQYHAPINSKKVGSVVQLEKTRPYSAMQIKRIGLEQFM</sequence>
<evidence type="ECO:0000313" key="2">
    <source>
        <dbReference type="Proteomes" id="UP000203282"/>
    </source>
</evidence>
<evidence type="ECO:0000313" key="1">
    <source>
        <dbReference type="EMBL" id="AGG54086.1"/>
    </source>
</evidence>
<keyword evidence="2" id="KW-1185">Reference proteome</keyword>
<dbReference type="RefSeq" id="YP_007677211.1">
    <property type="nucleotide sequence ID" value="NC_020875.1"/>
</dbReference>
<dbReference type="Proteomes" id="UP000203282">
    <property type="component" value="Segment"/>
</dbReference>